<evidence type="ECO:0000256" key="1">
    <source>
        <dbReference type="SAM" id="Phobius"/>
    </source>
</evidence>
<keyword evidence="1" id="KW-1133">Transmembrane helix</keyword>
<dbReference type="EMBL" id="DYWO01000164">
    <property type="protein sequence ID" value="HJF49270.1"/>
    <property type="molecule type" value="Genomic_DNA"/>
</dbReference>
<comment type="caution">
    <text evidence="2">The sequence shown here is derived from an EMBL/GenBank/DDBJ whole genome shotgun (WGS) entry which is preliminary data.</text>
</comment>
<organism evidence="2 3">
    <name type="scientific">Brachybacterium paraconglomeratum</name>
    <dbReference type="NCBI Taxonomy" id="173362"/>
    <lineage>
        <taxon>Bacteria</taxon>
        <taxon>Bacillati</taxon>
        <taxon>Actinomycetota</taxon>
        <taxon>Actinomycetes</taxon>
        <taxon>Micrococcales</taxon>
        <taxon>Dermabacteraceae</taxon>
        <taxon>Brachybacterium</taxon>
    </lineage>
</organism>
<reference evidence="2" key="1">
    <citation type="journal article" date="2021" name="PeerJ">
        <title>Extensive microbial diversity within the chicken gut microbiome revealed by metagenomics and culture.</title>
        <authorList>
            <person name="Gilroy R."/>
            <person name="Ravi A."/>
            <person name="Getino M."/>
            <person name="Pursley I."/>
            <person name="Horton D.L."/>
            <person name="Alikhan N.F."/>
            <person name="Baker D."/>
            <person name="Gharbi K."/>
            <person name="Hall N."/>
            <person name="Watson M."/>
            <person name="Adriaenssens E.M."/>
            <person name="Foster-Nyarko E."/>
            <person name="Jarju S."/>
            <person name="Secka A."/>
            <person name="Antonio M."/>
            <person name="Oren A."/>
            <person name="Chaudhuri R.R."/>
            <person name="La Ragione R."/>
            <person name="Hildebrand F."/>
            <person name="Pallen M.J."/>
        </authorList>
    </citation>
    <scope>NUCLEOTIDE SEQUENCE</scope>
    <source>
        <strain evidence="2">1647</strain>
    </source>
</reference>
<evidence type="ECO:0000313" key="2">
    <source>
        <dbReference type="EMBL" id="HJF49270.1"/>
    </source>
</evidence>
<dbReference type="AlphaFoldDB" id="A0A921KQ58"/>
<gene>
    <name evidence="2" type="ORF">K8W24_05640</name>
</gene>
<evidence type="ECO:0000313" key="3">
    <source>
        <dbReference type="Proteomes" id="UP000775129"/>
    </source>
</evidence>
<sequence>MTPTTVRAGSSSGTMWLGGVLAFAGLMTALSSTAMFVQGEPLGAVVTVLVGVVMLMGGVALFLLAKRACARIDGRGVSWSTMLGARGFVAWEHVHHVSVPGMGDPGGAVLLWLHDGSVVPIAPLRRTQGADDNTGPHPWYLRAGSTVVRAHQQWLAAHAARGRAGGGHGLS</sequence>
<keyword evidence="1" id="KW-0472">Membrane</keyword>
<keyword evidence="1" id="KW-0812">Transmembrane</keyword>
<feature type="transmembrane region" description="Helical" evidence="1">
    <location>
        <begin position="42"/>
        <end position="65"/>
    </location>
</feature>
<accession>A0A921KQ58</accession>
<name>A0A921KQ58_9MICO</name>
<reference evidence="2" key="2">
    <citation type="submission" date="2021-09" db="EMBL/GenBank/DDBJ databases">
        <authorList>
            <person name="Gilroy R."/>
        </authorList>
    </citation>
    <scope>NUCLEOTIDE SEQUENCE</scope>
    <source>
        <strain evidence="2">1647</strain>
    </source>
</reference>
<feature type="transmembrane region" description="Helical" evidence="1">
    <location>
        <begin position="16"/>
        <end position="36"/>
    </location>
</feature>
<proteinExistence type="predicted"/>
<protein>
    <submittedName>
        <fullName evidence="2">Uncharacterized protein</fullName>
    </submittedName>
</protein>
<dbReference type="Proteomes" id="UP000775129">
    <property type="component" value="Unassembled WGS sequence"/>
</dbReference>